<keyword evidence="2" id="KW-1185">Reference proteome</keyword>
<dbReference type="EMBL" id="CM051404">
    <property type="protein sequence ID" value="KAJ4707501.1"/>
    <property type="molecule type" value="Genomic_DNA"/>
</dbReference>
<sequence length="414" mass="46174">MELARLMRFIIFFFTLATFIPSLPAINISEDAMKATPEAYVQNLLERSTRRNLMKGKGGCIAINSIDKCWRCQNDWANNRQKLASCVMGFGHKTTGGKTGKIYVVTDTSDHDLVNPKPGTLRHAVIQEEPLWIIFSGDMSIKLQQELIMAGDKTIDGRGAKVEIAHGAGIMIQHVKNVIVHGIHVHHIYPAHGGMIRDSVDHYGLRSQSDGDGISVFNSSDVWLDHLTMSECSDGLIDAIQGSTDITISNNRLTRHNHVMLLGAGNNEEGDKLMRVTVAYNHFGEGLTQRMPACRLGFCHVVNNEYIHWKMYAIGGTKNPTFLSQGNKFVASDDRSLKQVTKRDFASYEEWKHWLWRSEGDLFMNGAYFNQSGDPNAKIPQFSDKDMIKPEPATHVPRLTHFTGAVTCSPGKGC</sequence>
<protein>
    <submittedName>
        <fullName evidence="1">Pectate lyase family protein</fullName>
    </submittedName>
</protein>
<name>A0ACC1X8H5_MELAZ</name>
<proteinExistence type="predicted"/>
<dbReference type="Proteomes" id="UP001164539">
    <property type="component" value="Chromosome 11"/>
</dbReference>
<evidence type="ECO:0000313" key="1">
    <source>
        <dbReference type="EMBL" id="KAJ4707501.1"/>
    </source>
</evidence>
<evidence type="ECO:0000313" key="2">
    <source>
        <dbReference type="Proteomes" id="UP001164539"/>
    </source>
</evidence>
<organism evidence="1 2">
    <name type="scientific">Melia azedarach</name>
    <name type="common">Chinaberry tree</name>
    <dbReference type="NCBI Taxonomy" id="155640"/>
    <lineage>
        <taxon>Eukaryota</taxon>
        <taxon>Viridiplantae</taxon>
        <taxon>Streptophyta</taxon>
        <taxon>Embryophyta</taxon>
        <taxon>Tracheophyta</taxon>
        <taxon>Spermatophyta</taxon>
        <taxon>Magnoliopsida</taxon>
        <taxon>eudicotyledons</taxon>
        <taxon>Gunneridae</taxon>
        <taxon>Pentapetalae</taxon>
        <taxon>rosids</taxon>
        <taxon>malvids</taxon>
        <taxon>Sapindales</taxon>
        <taxon>Meliaceae</taxon>
        <taxon>Melia</taxon>
    </lineage>
</organism>
<gene>
    <name evidence="1" type="ORF">OWV82_021016</name>
</gene>
<keyword evidence="1" id="KW-0456">Lyase</keyword>
<comment type="caution">
    <text evidence="1">The sequence shown here is derived from an EMBL/GenBank/DDBJ whole genome shotgun (WGS) entry which is preliminary data.</text>
</comment>
<accession>A0ACC1X8H5</accession>
<reference evidence="1 2" key="1">
    <citation type="journal article" date="2023" name="Science">
        <title>Complex scaffold remodeling in plant triterpene biosynthesis.</title>
        <authorList>
            <person name="De La Pena R."/>
            <person name="Hodgson H."/>
            <person name="Liu J.C."/>
            <person name="Stephenson M.J."/>
            <person name="Martin A.C."/>
            <person name="Owen C."/>
            <person name="Harkess A."/>
            <person name="Leebens-Mack J."/>
            <person name="Jimenez L.E."/>
            <person name="Osbourn A."/>
            <person name="Sattely E.S."/>
        </authorList>
    </citation>
    <scope>NUCLEOTIDE SEQUENCE [LARGE SCALE GENOMIC DNA]</scope>
    <source>
        <strain evidence="2">cv. JPN11</strain>
        <tissue evidence="1">Leaf</tissue>
    </source>
</reference>